<dbReference type="RefSeq" id="WP_354196547.1">
    <property type="nucleotide sequence ID" value="NZ_JBEPLW010000007.1"/>
</dbReference>
<feature type="signal peptide" evidence="1">
    <location>
        <begin position="1"/>
        <end position="37"/>
    </location>
</feature>
<sequence>MNKSTNAKKKVIGAALTVSLAAGTLFTATPLQTTAHAAVQQNQTFKDLDPKGDDYASILALAAEGIIVGYPDGTFKPGKPITRQQAAKIIAGSLGLDTKNVPDPGYTDLDKKSEYYGPIAALTKAGIVGGSVVNGKKVFKPANTLSRAQMSQIIALAYELPTDKPYTAPFKDVTANEWHAKFVQAIYDAKVTQGQRPGIYGENNPVTRGQMALFIDRAKIQDEGRRDAVTEGREKLFRALEDDLFQDTNGEASLVTSFDRKSGAYTIKVNSIDGAFADIQNTGFFSDKMPRLGVTSIKIGDNAAVDITKDMAAAKEILIKQAFSELKADGKGARVTDLPVNLKVQSGGYEFEQPFKLNVSTETPMGSFE</sequence>
<dbReference type="EMBL" id="JBEPLW010000007">
    <property type="protein sequence ID" value="MET3575408.1"/>
    <property type="molecule type" value="Genomic_DNA"/>
</dbReference>
<dbReference type="InterPro" id="IPR001119">
    <property type="entry name" value="SLH_dom"/>
</dbReference>
<comment type="caution">
    <text evidence="3">The sequence shown here is derived from an EMBL/GenBank/DDBJ whole genome shotgun (WGS) entry which is preliminary data.</text>
</comment>
<reference evidence="3 4" key="1">
    <citation type="submission" date="2024-06" db="EMBL/GenBank/DDBJ databases">
        <title>Genomic Encyclopedia of Type Strains, Phase IV (KMG-IV): sequencing the most valuable type-strain genomes for metagenomic binning, comparative biology and taxonomic classification.</title>
        <authorList>
            <person name="Goeker M."/>
        </authorList>
    </citation>
    <scope>NUCLEOTIDE SEQUENCE [LARGE SCALE GENOMIC DNA]</scope>
    <source>
        <strain evidence="3 4">DSM 26128</strain>
    </source>
</reference>
<accession>A0ABV2GAW6</accession>
<gene>
    <name evidence="3" type="ORF">ABID49_001313</name>
</gene>
<feature type="domain" description="SLH" evidence="2">
    <location>
        <begin position="169"/>
        <end position="229"/>
    </location>
</feature>
<organism evidence="3 4">
    <name type="scientific">Bhargavaea ullalensis</name>
    <dbReference type="NCBI Taxonomy" id="1265685"/>
    <lineage>
        <taxon>Bacteria</taxon>
        <taxon>Bacillati</taxon>
        <taxon>Bacillota</taxon>
        <taxon>Bacilli</taxon>
        <taxon>Bacillales</taxon>
        <taxon>Caryophanaceae</taxon>
        <taxon>Bhargavaea</taxon>
    </lineage>
</organism>
<proteinExistence type="predicted"/>
<feature type="domain" description="SLH" evidence="2">
    <location>
        <begin position="41"/>
        <end position="104"/>
    </location>
</feature>
<keyword evidence="1" id="KW-0732">Signal</keyword>
<evidence type="ECO:0000256" key="1">
    <source>
        <dbReference type="SAM" id="SignalP"/>
    </source>
</evidence>
<dbReference type="Pfam" id="PF00395">
    <property type="entry name" value="SLH"/>
    <property type="match status" value="3"/>
</dbReference>
<evidence type="ECO:0000259" key="2">
    <source>
        <dbReference type="PROSITE" id="PS51272"/>
    </source>
</evidence>
<evidence type="ECO:0000313" key="3">
    <source>
        <dbReference type="EMBL" id="MET3575408.1"/>
    </source>
</evidence>
<dbReference type="PROSITE" id="PS51272">
    <property type="entry name" value="SLH"/>
    <property type="match status" value="3"/>
</dbReference>
<protein>
    <recommendedName>
        <fullName evidence="2">SLH domain-containing protein</fullName>
    </recommendedName>
</protein>
<feature type="chain" id="PRO_5046986597" description="SLH domain-containing protein" evidence="1">
    <location>
        <begin position="38"/>
        <end position="369"/>
    </location>
</feature>
<evidence type="ECO:0000313" key="4">
    <source>
        <dbReference type="Proteomes" id="UP001549099"/>
    </source>
</evidence>
<keyword evidence="4" id="KW-1185">Reference proteome</keyword>
<name>A0ABV2GAW6_9BACL</name>
<dbReference type="InterPro" id="IPR051465">
    <property type="entry name" value="Cell_Envelope_Struct_Comp"/>
</dbReference>
<dbReference type="PANTHER" id="PTHR43308">
    <property type="entry name" value="OUTER MEMBRANE PROTEIN ALPHA-RELATED"/>
    <property type="match status" value="1"/>
</dbReference>
<feature type="domain" description="SLH" evidence="2">
    <location>
        <begin position="105"/>
        <end position="168"/>
    </location>
</feature>
<dbReference type="Proteomes" id="UP001549099">
    <property type="component" value="Unassembled WGS sequence"/>
</dbReference>